<dbReference type="GO" id="GO:0000139">
    <property type="term" value="C:Golgi membrane"/>
    <property type="evidence" value="ECO:0007669"/>
    <property type="project" value="UniProtKB-SubCell"/>
</dbReference>
<feature type="region of interest" description="Disordered" evidence="6">
    <location>
        <begin position="82"/>
        <end position="106"/>
    </location>
</feature>
<dbReference type="EMBL" id="JANJYJ010000008">
    <property type="protein sequence ID" value="KAK3194062.1"/>
    <property type="molecule type" value="Genomic_DNA"/>
</dbReference>
<keyword evidence="7" id="KW-0812">Transmembrane</keyword>
<dbReference type="PANTHER" id="PTHR31311">
    <property type="entry name" value="XYLOGLUCAN 6-XYLOSYLTRANSFERASE 5-RELATED-RELATED"/>
    <property type="match status" value="1"/>
</dbReference>
<evidence type="ECO:0000313" key="8">
    <source>
        <dbReference type="EMBL" id="KAK3194062.1"/>
    </source>
</evidence>
<feature type="transmembrane region" description="Helical" evidence="7">
    <location>
        <begin position="21"/>
        <end position="39"/>
    </location>
</feature>
<evidence type="ECO:0000256" key="7">
    <source>
        <dbReference type="SAM" id="Phobius"/>
    </source>
</evidence>
<dbReference type="GO" id="GO:0005802">
    <property type="term" value="C:trans-Golgi network"/>
    <property type="evidence" value="ECO:0007669"/>
    <property type="project" value="TreeGrafter"/>
</dbReference>
<comment type="subcellular location">
    <subcellularLocation>
        <location evidence="1">Golgi apparatus membrane</location>
        <topology evidence="1">Single-pass type II membrane protein</topology>
    </subcellularLocation>
</comment>
<dbReference type="InterPro" id="IPR008630">
    <property type="entry name" value="Glyco_trans_34"/>
</dbReference>
<dbReference type="GO" id="GO:0005768">
    <property type="term" value="C:endosome"/>
    <property type="evidence" value="ECO:0007669"/>
    <property type="project" value="TreeGrafter"/>
</dbReference>
<name>A0AAD9ZVQ6_9ROSI</name>
<comment type="caution">
    <text evidence="8">The sequence shown here is derived from an EMBL/GenBank/DDBJ whole genome shotgun (WGS) entry which is preliminary data.</text>
</comment>
<evidence type="ECO:0000313" key="9">
    <source>
        <dbReference type="Proteomes" id="UP001281410"/>
    </source>
</evidence>
<evidence type="ECO:0000256" key="4">
    <source>
        <dbReference type="ARBA" id="ARBA00022968"/>
    </source>
</evidence>
<evidence type="ECO:0000256" key="6">
    <source>
        <dbReference type="SAM" id="MobiDB-lite"/>
    </source>
</evidence>
<sequence>MIERCLGAQRSRKFRRALRHCRVTIPSFLLTVVVLRGIIGAGKFGTPEQDFVEFRDHILLHSRKRGELHRVLEEHRQTTSSSISFSSTAATNDNNNYNDFNKPDPNKHYSLGPKISDWDMQRSKWLKYHPNSHNFVGASKPRVLLVTGSSPKSCENPVGDH</sequence>
<dbReference type="GO" id="GO:0009969">
    <property type="term" value="P:xyloglucan biosynthetic process"/>
    <property type="evidence" value="ECO:0007669"/>
    <property type="project" value="TreeGrafter"/>
</dbReference>
<dbReference type="PANTHER" id="PTHR31311:SF5">
    <property type="entry name" value="XYLOGLUCAN 6-XYLOSYLTRANSFERASE 2"/>
    <property type="match status" value="1"/>
</dbReference>
<keyword evidence="9" id="KW-1185">Reference proteome</keyword>
<keyword evidence="7" id="KW-1133">Transmembrane helix</keyword>
<keyword evidence="2" id="KW-0328">Glycosyltransferase</keyword>
<reference evidence="8" key="1">
    <citation type="journal article" date="2023" name="Plant J.">
        <title>Genome sequences and population genomics provide insights into the demographic history, inbreeding, and mutation load of two 'living fossil' tree species of Dipteronia.</title>
        <authorList>
            <person name="Feng Y."/>
            <person name="Comes H.P."/>
            <person name="Chen J."/>
            <person name="Zhu S."/>
            <person name="Lu R."/>
            <person name="Zhang X."/>
            <person name="Li P."/>
            <person name="Qiu J."/>
            <person name="Olsen K.M."/>
            <person name="Qiu Y."/>
        </authorList>
    </citation>
    <scope>NUCLEOTIDE SEQUENCE</scope>
    <source>
        <strain evidence="8">NBL</strain>
    </source>
</reference>
<dbReference type="Proteomes" id="UP001281410">
    <property type="component" value="Unassembled WGS sequence"/>
</dbReference>
<dbReference type="GO" id="GO:0035252">
    <property type="term" value="F:UDP-xylosyltransferase activity"/>
    <property type="evidence" value="ECO:0007669"/>
    <property type="project" value="TreeGrafter"/>
</dbReference>
<proteinExistence type="predicted"/>
<keyword evidence="5" id="KW-0333">Golgi apparatus</keyword>
<accession>A0AAD9ZVQ6</accession>
<evidence type="ECO:0000256" key="1">
    <source>
        <dbReference type="ARBA" id="ARBA00004323"/>
    </source>
</evidence>
<feature type="compositionally biased region" description="Low complexity" evidence="6">
    <location>
        <begin position="82"/>
        <end position="100"/>
    </location>
</feature>
<evidence type="ECO:0000256" key="5">
    <source>
        <dbReference type="ARBA" id="ARBA00023034"/>
    </source>
</evidence>
<evidence type="ECO:0000256" key="3">
    <source>
        <dbReference type="ARBA" id="ARBA00022679"/>
    </source>
</evidence>
<dbReference type="GO" id="GO:0033843">
    <property type="term" value="F:xyloglucan 6-xylosyltransferase activity"/>
    <property type="evidence" value="ECO:0007669"/>
    <property type="project" value="TreeGrafter"/>
</dbReference>
<dbReference type="AlphaFoldDB" id="A0AAD9ZVQ6"/>
<keyword evidence="4" id="KW-0735">Signal-anchor</keyword>
<protein>
    <submittedName>
        <fullName evidence="8">Uncharacterized protein</fullName>
    </submittedName>
</protein>
<keyword evidence="7" id="KW-0472">Membrane</keyword>
<gene>
    <name evidence="8" type="ORF">Dsin_025372</name>
</gene>
<dbReference type="GO" id="GO:0016758">
    <property type="term" value="F:hexosyltransferase activity"/>
    <property type="evidence" value="ECO:0007669"/>
    <property type="project" value="TreeGrafter"/>
</dbReference>
<evidence type="ECO:0000256" key="2">
    <source>
        <dbReference type="ARBA" id="ARBA00022676"/>
    </source>
</evidence>
<organism evidence="8 9">
    <name type="scientific">Dipteronia sinensis</name>
    <dbReference type="NCBI Taxonomy" id="43782"/>
    <lineage>
        <taxon>Eukaryota</taxon>
        <taxon>Viridiplantae</taxon>
        <taxon>Streptophyta</taxon>
        <taxon>Embryophyta</taxon>
        <taxon>Tracheophyta</taxon>
        <taxon>Spermatophyta</taxon>
        <taxon>Magnoliopsida</taxon>
        <taxon>eudicotyledons</taxon>
        <taxon>Gunneridae</taxon>
        <taxon>Pentapetalae</taxon>
        <taxon>rosids</taxon>
        <taxon>malvids</taxon>
        <taxon>Sapindales</taxon>
        <taxon>Sapindaceae</taxon>
        <taxon>Hippocastanoideae</taxon>
        <taxon>Acereae</taxon>
        <taxon>Dipteronia</taxon>
    </lineage>
</organism>
<keyword evidence="3" id="KW-0808">Transferase</keyword>